<dbReference type="Gene3D" id="2.170.130.10">
    <property type="entry name" value="TonB-dependent receptor, plug domain"/>
    <property type="match status" value="1"/>
</dbReference>
<comment type="caution">
    <text evidence="4">The sequence shown here is derived from an EMBL/GenBank/DDBJ whole genome shotgun (WGS) entry which is preliminary data.</text>
</comment>
<evidence type="ECO:0000256" key="1">
    <source>
        <dbReference type="PROSITE-ProRule" id="PRU01360"/>
    </source>
</evidence>
<proteinExistence type="inferred from homology"/>
<accession>A0ABS9KC43</accession>
<dbReference type="Proteomes" id="UP001165366">
    <property type="component" value="Unassembled WGS sequence"/>
</dbReference>
<dbReference type="Pfam" id="PF07715">
    <property type="entry name" value="Plug"/>
    <property type="match status" value="1"/>
</dbReference>
<evidence type="ECO:0000313" key="4">
    <source>
        <dbReference type="EMBL" id="MCG2588416.1"/>
    </source>
</evidence>
<evidence type="ECO:0000259" key="3">
    <source>
        <dbReference type="Pfam" id="PF07715"/>
    </source>
</evidence>
<feature type="domain" description="TonB-dependent receptor plug" evidence="3">
    <location>
        <begin position="38"/>
        <end position="131"/>
    </location>
</feature>
<gene>
    <name evidence="4" type="ORF">L6773_07570</name>
</gene>
<keyword evidence="1" id="KW-0813">Transport</keyword>
<dbReference type="InterPro" id="IPR039426">
    <property type="entry name" value="TonB-dep_rcpt-like"/>
</dbReference>
<comment type="subcellular location">
    <subcellularLocation>
        <location evidence="1">Cell outer membrane</location>
        <topology evidence="1">Multi-pass membrane protein</topology>
    </subcellularLocation>
</comment>
<keyword evidence="5" id="KW-1185">Reference proteome</keyword>
<name>A0ABS9KC43_9BACT</name>
<keyword evidence="1" id="KW-0998">Cell outer membrane</keyword>
<dbReference type="SUPFAM" id="SSF56935">
    <property type="entry name" value="Porins"/>
    <property type="match status" value="1"/>
</dbReference>
<protein>
    <submittedName>
        <fullName evidence="4">Plug domain-containing protein</fullName>
    </submittedName>
</protein>
<keyword evidence="2" id="KW-0732">Signal</keyword>
<dbReference type="PROSITE" id="PS51257">
    <property type="entry name" value="PROKAR_LIPOPROTEIN"/>
    <property type="match status" value="1"/>
</dbReference>
<dbReference type="InterPro" id="IPR037066">
    <property type="entry name" value="Plug_dom_sf"/>
</dbReference>
<dbReference type="PROSITE" id="PS52016">
    <property type="entry name" value="TONB_DEPENDENT_REC_3"/>
    <property type="match status" value="1"/>
</dbReference>
<keyword evidence="1" id="KW-0812">Transmembrane</keyword>
<sequence>MKYIITSLLFAGMLFITGCASTGSSSSGNSPQAGTEIMVDNPNLGLDIYLRRLSGVRVQGSGRAATISIRGSSSTFLESDTRPLFVIDGVRAGRSFSNIYTMLNMQNVSAVRVLKLSRANLLYGYEGRNGVIEIMTRS</sequence>
<feature type="signal peptide" evidence="2">
    <location>
        <begin position="1"/>
        <end position="20"/>
    </location>
</feature>
<dbReference type="RefSeq" id="WP_237853258.1">
    <property type="nucleotide sequence ID" value="NZ_JAKLWS010000007.1"/>
</dbReference>
<keyword evidence="1" id="KW-1134">Transmembrane beta strand</keyword>
<evidence type="ECO:0000313" key="5">
    <source>
        <dbReference type="Proteomes" id="UP001165366"/>
    </source>
</evidence>
<keyword evidence="1" id="KW-0472">Membrane</keyword>
<reference evidence="4" key="2">
    <citation type="submission" date="2024-05" db="EMBL/GenBank/DDBJ databases">
        <title>Rhodohalobacter halophilus gen. nov., sp. nov., a moderately halophilic member of the family Balneolaceae.</title>
        <authorList>
            <person name="Xia J."/>
        </authorList>
    </citation>
    <scope>NUCLEOTIDE SEQUENCE</scope>
    <source>
        <strain evidence="4">WB101</strain>
    </source>
</reference>
<feature type="chain" id="PRO_5047449803" evidence="2">
    <location>
        <begin position="21"/>
        <end position="138"/>
    </location>
</feature>
<organism evidence="4 5">
    <name type="scientific">Rhodohalobacter sulfatireducens</name>
    <dbReference type="NCBI Taxonomy" id="2911366"/>
    <lineage>
        <taxon>Bacteria</taxon>
        <taxon>Pseudomonadati</taxon>
        <taxon>Balneolota</taxon>
        <taxon>Balneolia</taxon>
        <taxon>Balneolales</taxon>
        <taxon>Balneolaceae</taxon>
        <taxon>Rhodohalobacter</taxon>
    </lineage>
</organism>
<dbReference type="EMBL" id="JAKLWS010000007">
    <property type="protein sequence ID" value="MCG2588416.1"/>
    <property type="molecule type" value="Genomic_DNA"/>
</dbReference>
<evidence type="ECO:0000256" key="2">
    <source>
        <dbReference type="SAM" id="SignalP"/>
    </source>
</evidence>
<dbReference type="InterPro" id="IPR012910">
    <property type="entry name" value="Plug_dom"/>
</dbReference>
<reference evidence="4" key="1">
    <citation type="submission" date="2022-01" db="EMBL/GenBank/DDBJ databases">
        <authorList>
            <person name="Wang Y."/>
        </authorList>
    </citation>
    <scope>NUCLEOTIDE SEQUENCE</scope>
    <source>
        <strain evidence="4">WB101</strain>
    </source>
</reference>
<comment type="similarity">
    <text evidence="1">Belongs to the TonB-dependent receptor family.</text>
</comment>